<protein>
    <submittedName>
        <fullName evidence="2">Uncharacterized protein</fullName>
    </submittedName>
</protein>
<sequence>MLWCSSSNDCPLLALRVPYSQYPLDVHPLPTTSFSRSSSTHDVFLLPLFFQCIGLLNHTRPTLHGQGQNQHAACPQHGTSARGVLMLRHQRAWHAHAKAPLCLVCHTKAPTRCAQAKAPIRCGVPMPRNQRVRHALAKAPRCGRDRGGTPWDHSIVGSTGRT</sequence>
<name>A0AAD5JF04_ACENE</name>
<evidence type="ECO:0000313" key="2">
    <source>
        <dbReference type="EMBL" id="KAI9196070.1"/>
    </source>
</evidence>
<reference evidence="2" key="1">
    <citation type="journal article" date="2022" name="Plant J.">
        <title>Strategies of tolerance reflected in two North American maple genomes.</title>
        <authorList>
            <person name="McEvoy S.L."/>
            <person name="Sezen U.U."/>
            <person name="Trouern-Trend A."/>
            <person name="McMahon S.M."/>
            <person name="Schaberg P.G."/>
            <person name="Yang J."/>
            <person name="Wegrzyn J.L."/>
            <person name="Swenson N.G."/>
        </authorList>
    </citation>
    <scope>NUCLEOTIDE SEQUENCE</scope>
    <source>
        <strain evidence="2">91603</strain>
    </source>
</reference>
<proteinExistence type="predicted"/>
<accession>A0AAD5JF04</accession>
<comment type="caution">
    <text evidence="2">The sequence shown here is derived from an EMBL/GenBank/DDBJ whole genome shotgun (WGS) entry which is preliminary data.</text>
</comment>
<feature type="region of interest" description="Disordered" evidence="1">
    <location>
        <begin position="139"/>
        <end position="162"/>
    </location>
</feature>
<dbReference type="EMBL" id="JAJSOW010000003">
    <property type="protein sequence ID" value="KAI9196070.1"/>
    <property type="molecule type" value="Genomic_DNA"/>
</dbReference>
<dbReference type="Proteomes" id="UP001064489">
    <property type="component" value="Chromosome 1"/>
</dbReference>
<gene>
    <name evidence="2" type="ORF">LWI28_020802</name>
</gene>
<organism evidence="2 3">
    <name type="scientific">Acer negundo</name>
    <name type="common">Box elder</name>
    <dbReference type="NCBI Taxonomy" id="4023"/>
    <lineage>
        <taxon>Eukaryota</taxon>
        <taxon>Viridiplantae</taxon>
        <taxon>Streptophyta</taxon>
        <taxon>Embryophyta</taxon>
        <taxon>Tracheophyta</taxon>
        <taxon>Spermatophyta</taxon>
        <taxon>Magnoliopsida</taxon>
        <taxon>eudicotyledons</taxon>
        <taxon>Gunneridae</taxon>
        <taxon>Pentapetalae</taxon>
        <taxon>rosids</taxon>
        <taxon>malvids</taxon>
        <taxon>Sapindales</taxon>
        <taxon>Sapindaceae</taxon>
        <taxon>Hippocastanoideae</taxon>
        <taxon>Acereae</taxon>
        <taxon>Acer</taxon>
    </lineage>
</organism>
<dbReference type="AlphaFoldDB" id="A0AAD5JF04"/>
<evidence type="ECO:0000256" key="1">
    <source>
        <dbReference type="SAM" id="MobiDB-lite"/>
    </source>
</evidence>
<keyword evidence="3" id="KW-1185">Reference proteome</keyword>
<evidence type="ECO:0000313" key="3">
    <source>
        <dbReference type="Proteomes" id="UP001064489"/>
    </source>
</evidence>
<reference evidence="2" key="2">
    <citation type="submission" date="2023-02" db="EMBL/GenBank/DDBJ databases">
        <authorList>
            <person name="Swenson N.G."/>
            <person name="Wegrzyn J.L."/>
            <person name="Mcevoy S.L."/>
        </authorList>
    </citation>
    <scope>NUCLEOTIDE SEQUENCE</scope>
    <source>
        <strain evidence="2">91603</strain>
        <tissue evidence="2">Leaf</tissue>
    </source>
</reference>